<dbReference type="InterPro" id="IPR036576">
    <property type="entry name" value="WRKY_dom_sf"/>
</dbReference>
<dbReference type="Pfam" id="PF03106">
    <property type="entry name" value="WRKY"/>
    <property type="match status" value="1"/>
</dbReference>
<dbReference type="AlphaFoldDB" id="W9QU51"/>
<dbReference type="OrthoDB" id="2021064at2759"/>
<evidence type="ECO:0000256" key="1">
    <source>
        <dbReference type="ARBA" id="ARBA00004123"/>
    </source>
</evidence>
<proteinExistence type="predicted"/>
<dbReference type="EMBL" id="KE344164">
    <property type="protein sequence ID" value="EXB54247.1"/>
    <property type="molecule type" value="Genomic_DNA"/>
</dbReference>
<evidence type="ECO:0000256" key="2">
    <source>
        <dbReference type="ARBA" id="ARBA00023015"/>
    </source>
</evidence>
<dbReference type="SMART" id="SM00774">
    <property type="entry name" value="WRKY"/>
    <property type="match status" value="1"/>
</dbReference>
<feature type="domain" description="WRKY" evidence="6">
    <location>
        <begin position="131"/>
        <end position="194"/>
    </location>
</feature>
<evidence type="ECO:0000259" key="6">
    <source>
        <dbReference type="PROSITE" id="PS50811"/>
    </source>
</evidence>
<evidence type="ECO:0000256" key="5">
    <source>
        <dbReference type="ARBA" id="ARBA00023242"/>
    </source>
</evidence>
<evidence type="ECO:0000313" key="7">
    <source>
        <dbReference type="EMBL" id="EXB54247.1"/>
    </source>
</evidence>
<keyword evidence="4" id="KW-0804">Transcription</keyword>
<dbReference type="GO" id="GO:0043565">
    <property type="term" value="F:sequence-specific DNA binding"/>
    <property type="evidence" value="ECO:0007669"/>
    <property type="project" value="InterPro"/>
</dbReference>
<evidence type="ECO:0000256" key="3">
    <source>
        <dbReference type="ARBA" id="ARBA00023125"/>
    </source>
</evidence>
<evidence type="ECO:0000256" key="4">
    <source>
        <dbReference type="ARBA" id="ARBA00023163"/>
    </source>
</evidence>
<dbReference type="SUPFAM" id="SSF118290">
    <property type="entry name" value="WRKY DNA-binding domain"/>
    <property type="match status" value="1"/>
</dbReference>
<sequence>MACSSLPENVLSVQQKLIDELVRGREIANQLQTLLSQSLGDDWSVVNSAEYLVLRIMESFTNTLFMLNGNNPDETVVFQIQATGSHVDSPCLDGWKISEDSEKSCRTSVFTMKDTGVCYKRRKTVYTWQRETSTLTDDGHAWRKYGQKMIIKGKHPRHYYRCTNKYDQGCQATKQVQKIQESPPIFRTTYCGHHICRNLLRAPELVFDSTSPNQDSSLLLSFKDSNNLKNFTPQQAHHFNFSSFTSVKDDVTDASNNNMMVSGRSNRSSSSDYIVTPDQFCLTDHGHDDELITAFNQSPGQYMTALSPNLDFDIQWDLMSGVMSFDDGDVF</sequence>
<keyword evidence="2" id="KW-0805">Transcription regulation</keyword>
<dbReference type="InterPro" id="IPR044810">
    <property type="entry name" value="WRKY_plant"/>
</dbReference>
<keyword evidence="8" id="KW-1185">Reference proteome</keyword>
<protein>
    <submittedName>
        <fullName evidence="7">Putative WRKY transcription factor 70</fullName>
    </submittedName>
</protein>
<keyword evidence="5" id="KW-0539">Nucleus</keyword>
<name>W9QU51_9ROSA</name>
<reference evidence="8" key="1">
    <citation type="submission" date="2013-01" db="EMBL/GenBank/DDBJ databases">
        <title>Draft Genome Sequence of a Mulberry Tree, Morus notabilis C.K. Schneid.</title>
        <authorList>
            <person name="He N."/>
            <person name="Zhao S."/>
        </authorList>
    </citation>
    <scope>NUCLEOTIDE SEQUENCE</scope>
</reference>
<evidence type="ECO:0000313" key="8">
    <source>
        <dbReference type="Proteomes" id="UP000030645"/>
    </source>
</evidence>
<gene>
    <name evidence="7" type="ORF">L484_013973</name>
</gene>
<organism evidence="7 8">
    <name type="scientific">Morus notabilis</name>
    <dbReference type="NCBI Taxonomy" id="981085"/>
    <lineage>
        <taxon>Eukaryota</taxon>
        <taxon>Viridiplantae</taxon>
        <taxon>Streptophyta</taxon>
        <taxon>Embryophyta</taxon>
        <taxon>Tracheophyta</taxon>
        <taxon>Spermatophyta</taxon>
        <taxon>Magnoliopsida</taxon>
        <taxon>eudicotyledons</taxon>
        <taxon>Gunneridae</taxon>
        <taxon>Pentapetalae</taxon>
        <taxon>rosids</taxon>
        <taxon>fabids</taxon>
        <taxon>Rosales</taxon>
        <taxon>Moraceae</taxon>
        <taxon>Moreae</taxon>
        <taxon>Morus</taxon>
    </lineage>
</organism>
<dbReference type="PANTHER" id="PTHR31282">
    <property type="entry name" value="WRKY TRANSCRIPTION FACTOR 21-RELATED"/>
    <property type="match status" value="1"/>
</dbReference>
<dbReference type="KEGG" id="mnt:21397132"/>
<dbReference type="InterPro" id="IPR003657">
    <property type="entry name" value="WRKY_dom"/>
</dbReference>
<dbReference type="Gene3D" id="2.20.25.80">
    <property type="entry name" value="WRKY domain"/>
    <property type="match status" value="1"/>
</dbReference>
<comment type="subcellular location">
    <subcellularLocation>
        <location evidence="1">Nucleus</location>
    </subcellularLocation>
</comment>
<accession>W9QU51</accession>
<keyword evidence="3" id="KW-0238">DNA-binding</keyword>
<dbReference type="eggNOG" id="ENOG502RYCZ">
    <property type="taxonomic scope" value="Eukaryota"/>
</dbReference>
<dbReference type="PROSITE" id="PS50811">
    <property type="entry name" value="WRKY"/>
    <property type="match status" value="1"/>
</dbReference>
<dbReference type="GO" id="GO:0003700">
    <property type="term" value="F:DNA-binding transcription factor activity"/>
    <property type="evidence" value="ECO:0007669"/>
    <property type="project" value="InterPro"/>
</dbReference>
<dbReference type="STRING" id="981085.W9QU51"/>
<dbReference type="GO" id="GO:0005634">
    <property type="term" value="C:nucleus"/>
    <property type="evidence" value="ECO:0007669"/>
    <property type="project" value="UniProtKB-SubCell"/>
</dbReference>
<dbReference type="Proteomes" id="UP000030645">
    <property type="component" value="Unassembled WGS sequence"/>
</dbReference>